<organism evidence="1 2">
    <name type="scientific">Paenibacillus hemerocallicola</name>
    <dbReference type="NCBI Taxonomy" id="1172614"/>
    <lineage>
        <taxon>Bacteria</taxon>
        <taxon>Bacillati</taxon>
        <taxon>Bacillota</taxon>
        <taxon>Bacilli</taxon>
        <taxon>Bacillales</taxon>
        <taxon>Paenibacillaceae</taxon>
        <taxon>Paenibacillus</taxon>
    </lineage>
</organism>
<name>A0A5C4SZX5_9BACL</name>
<dbReference type="OrthoDB" id="9871899at2"/>
<comment type="caution">
    <text evidence="1">The sequence shown here is derived from an EMBL/GenBank/DDBJ whole genome shotgun (WGS) entry which is preliminary data.</text>
</comment>
<gene>
    <name evidence="1" type="ORF">FE784_31270</name>
</gene>
<dbReference type="AlphaFoldDB" id="A0A5C4SZX5"/>
<protein>
    <submittedName>
        <fullName evidence="1">Uncharacterized protein</fullName>
    </submittedName>
</protein>
<proteinExistence type="predicted"/>
<reference evidence="1 2" key="1">
    <citation type="submission" date="2019-05" db="EMBL/GenBank/DDBJ databases">
        <title>We sequenced the genome of Paenibacillus hemerocallicola KCTC 33185 for further insight into its adaptation and study the phylogeny of Paenibacillus.</title>
        <authorList>
            <person name="Narsing Rao M.P."/>
        </authorList>
    </citation>
    <scope>NUCLEOTIDE SEQUENCE [LARGE SCALE GENOMIC DNA]</scope>
    <source>
        <strain evidence="1 2">KCTC 33185</strain>
    </source>
</reference>
<keyword evidence="2" id="KW-1185">Reference proteome</keyword>
<accession>A0A5C4SZX5</accession>
<dbReference type="EMBL" id="VDCQ01000062">
    <property type="protein sequence ID" value="TNJ62273.1"/>
    <property type="molecule type" value="Genomic_DNA"/>
</dbReference>
<evidence type="ECO:0000313" key="1">
    <source>
        <dbReference type="EMBL" id="TNJ62273.1"/>
    </source>
</evidence>
<dbReference type="RefSeq" id="WP_139606199.1">
    <property type="nucleotide sequence ID" value="NZ_VDCQ01000062.1"/>
</dbReference>
<sequence length="166" mass="18980">MDLINSLEKLTTARSQSQDSLPFLMKIAGIEIGYKRKAEMVEALLRFYQDEQNLLRYWNDLSPFERDLLEDYVRSSGVSDLSEVQAIYEKHNVAWPPHSYLYRSEFPACLPTASPAKIFFVGRSIPDPLMFWLGRRIPPLPAVYHPVTEAAAQGADQWLVIGNDFA</sequence>
<dbReference type="Proteomes" id="UP000307943">
    <property type="component" value="Unassembled WGS sequence"/>
</dbReference>
<evidence type="ECO:0000313" key="2">
    <source>
        <dbReference type="Proteomes" id="UP000307943"/>
    </source>
</evidence>